<organism evidence="2 3">
    <name type="scientific">Lentinula lateritia</name>
    <dbReference type="NCBI Taxonomy" id="40482"/>
    <lineage>
        <taxon>Eukaryota</taxon>
        <taxon>Fungi</taxon>
        <taxon>Dikarya</taxon>
        <taxon>Basidiomycota</taxon>
        <taxon>Agaricomycotina</taxon>
        <taxon>Agaricomycetes</taxon>
        <taxon>Agaricomycetidae</taxon>
        <taxon>Agaricales</taxon>
        <taxon>Marasmiineae</taxon>
        <taxon>Omphalotaceae</taxon>
        <taxon>Lentinula</taxon>
    </lineage>
</organism>
<evidence type="ECO:0000313" key="3">
    <source>
        <dbReference type="Proteomes" id="UP001150217"/>
    </source>
</evidence>
<dbReference type="Proteomes" id="UP001150217">
    <property type="component" value="Unassembled WGS sequence"/>
</dbReference>
<comment type="caution">
    <text evidence="2">The sequence shown here is derived from an EMBL/GenBank/DDBJ whole genome shotgun (WGS) entry which is preliminary data.</text>
</comment>
<protein>
    <recommendedName>
        <fullName evidence="1">F-box domain-containing protein</fullName>
    </recommendedName>
</protein>
<sequence>MSFTMLPLELIDVVCANLAPTDLAHLSYICSSAHQAAQRKLYRHVSISSSRRNLGVVLTLARKPQIAHYVRSFSMELDSYFTLLRPFYRQISRALASMTELTSLRLFVDPTASWVLKDISLPRLVHFACPFNLDSHVSNFLKHTPALLELEVDSVSCGLGRPASALAPSSVTQLQHFVGSSLAAEVTIPSRPVQSVQLTAGDLTEEVATRLSESTAGIAILSATTSSAPATLLQLLSQRMQCLVHVQLLTTYSFPEAPDVTFYERIAGALNAFPDLQTFELSGMHWGSKELKDSDRHRVWQSQPLKSELNSSPEYLEIDPYSDLFFAY</sequence>
<evidence type="ECO:0000259" key="1">
    <source>
        <dbReference type="PROSITE" id="PS50181"/>
    </source>
</evidence>
<proteinExistence type="predicted"/>
<keyword evidence="3" id="KW-1185">Reference proteome</keyword>
<accession>A0ABQ8V7Y8</accession>
<dbReference type="InterPro" id="IPR001810">
    <property type="entry name" value="F-box_dom"/>
</dbReference>
<name>A0ABQ8V7Y8_9AGAR</name>
<gene>
    <name evidence="2" type="ORF">C8R41DRAFT_983866</name>
</gene>
<dbReference type="PROSITE" id="PS50181">
    <property type="entry name" value="FBOX"/>
    <property type="match status" value="1"/>
</dbReference>
<feature type="domain" description="F-box" evidence="1">
    <location>
        <begin position="1"/>
        <end position="45"/>
    </location>
</feature>
<dbReference type="EMBL" id="JANVFT010000080">
    <property type="protein sequence ID" value="KAJ4473547.1"/>
    <property type="molecule type" value="Genomic_DNA"/>
</dbReference>
<reference evidence="2" key="1">
    <citation type="submission" date="2022-08" db="EMBL/GenBank/DDBJ databases">
        <title>A Global Phylogenomic Analysis of the Shiitake Genus Lentinula.</title>
        <authorList>
            <consortium name="DOE Joint Genome Institute"/>
            <person name="Sierra-Patev S."/>
            <person name="Min B."/>
            <person name="Naranjo-Ortiz M."/>
            <person name="Looney B."/>
            <person name="Konkel Z."/>
            <person name="Slot J.C."/>
            <person name="Sakamoto Y."/>
            <person name="Steenwyk J.L."/>
            <person name="Rokas A."/>
            <person name="Carro J."/>
            <person name="Camarero S."/>
            <person name="Ferreira P."/>
            <person name="Molpeceres G."/>
            <person name="Ruiz-Duenas F.J."/>
            <person name="Serrano A."/>
            <person name="Henrissat B."/>
            <person name="Drula E."/>
            <person name="Hughes K.W."/>
            <person name="Mata J.L."/>
            <person name="Ishikawa N.K."/>
            <person name="Vargas-Isla R."/>
            <person name="Ushijima S."/>
            <person name="Smith C.A."/>
            <person name="Ahrendt S."/>
            <person name="Andreopoulos W."/>
            <person name="He G."/>
            <person name="Labutti K."/>
            <person name="Lipzen A."/>
            <person name="Ng V."/>
            <person name="Riley R."/>
            <person name="Sandor L."/>
            <person name="Barry K."/>
            <person name="Martinez A.T."/>
            <person name="Xiao Y."/>
            <person name="Gibbons J.G."/>
            <person name="Terashima K."/>
            <person name="Grigoriev I.V."/>
            <person name="Hibbett D.S."/>
        </authorList>
    </citation>
    <scope>NUCLEOTIDE SEQUENCE</scope>
    <source>
        <strain evidence="2">RHP3577 ss4</strain>
    </source>
</reference>
<evidence type="ECO:0000313" key="2">
    <source>
        <dbReference type="EMBL" id="KAJ4473547.1"/>
    </source>
</evidence>